<dbReference type="InterPro" id="IPR013249">
    <property type="entry name" value="RNA_pol_sigma70_r4_t2"/>
</dbReference>
<evidence type="ECO:0000259" key="6">
    <source>
        <dbReference type="Pfam" id="PF08281"/>
    </source>
</evidence>
<feature type="domain" description="RNA polymerase sigma factor 70 region 4 type 2" evidence="6">
    <location>
        <begin position="119"/>
        <end position="170"/>
    </location>
</feature>
<dbReference type="NCBIfam" id="TIGR02985">
    <property type="entry name" value="Sig70_bacteroi1"/>
    <property type="match status" value="1"/>
</dbReference>
<keyword evidence="2" id="KW-0805">Transcription regulation</keyword>
<reference evidence="7" key="1">
    <citation type="submission" date="2016-04" db="EMBL/GenBank/DDBJ databases">
        <authorList>
            <person name="Evans L.H."/>
            <person name="Alamgir A."/>
            <person name="Owens N."/>
            <person name="Weber N.D."/>
            <person name="Virtaneva K."/>
            <person name="Barbian K."/>
            <person name="Babar A."/>
            <person name="Rosenke K."/>
        </authorList>
    </citation>
    <scope>NUCLEOTIDE SEQUENCE</scope>
    <source>
        <strain evidence="7">86-1</strain>
    </source>
</reference>
<keyword evidence="4" id="KW-0804">Transcription</keyword>
<dbReference type="InterPro" id="IPR013325">
    <property type="entry name" value="RNA_pol_sigma_r2"/>
</dbReference>
<dbReference type="Pfam" id="PF04542">
    <property type="entry name" value="Sigma70_r2"/>
    <property type="match status" value="1"/>
</dbReference>
<evidence type="ECO:0000256" key="1">
    <source>
        <dbReference type="ARBA" id="ARBA00010641"/>
    </source>
</evidence>
<evidence type="ECO:0000256" key="2">
    <source>
        <dbReference type="ARBA" id="ARBA00023015"/>
    </source>
</evidence>
<dbReference type="Pfam" id="PF08281">
    <property type="entry name" value="Sigma70_r4_2"/>
    <property type="match status" value="1"/>
</dbReference>
<dbReference type="InterPro" id="IPR014284">
    <property type="entry name" value="RNA_pol_sigma-70_dom"/>
</dbReference>
<dbReference type="InterPro" id="IPR013324">
    <property type="entry name" value="RNA_pol_sigma_r3/r4-like"/>
</dbReference>
<dbReference type="NCBIfam" id="TIGR02937">
    <property type="entry name" value="sigma70-ECF"/>
    <property type="match status" value="1"/>
</dbReference>
<dbReference type="InterPro" id="IPR039425">
    <property type="entry name" value="RNA_pol_sigma-70-like"/>
</dbReference>
<sequence>MKEEPVFDVNIFRNIFNDNYRYLCYFAKGYVSNDYIIEEIVSESFVKLWNNRDNLKNRDSVKGYLYQSVRNACIDYYRKENKQINNTTNIDDNPVVCTTLADLGEDPLNYLISKENETKILNAIENLPDRYRQTLKLSRFDKHSYEEIARIMDISTNTVKSNLREAISKLRKELGDTLMLLFLIV</sequence>
<evidence type="ECO:0000256" key="4">
    <source>
        <dbReference type="ARBA" id="ARBA00023163"/>
    </source>
</evidence>
<protein>
    <submittedName>
        <fullName evidence="7">RNA polymerase ECF-type sigma factor</fullName>
    </submittedName>
</protein>
<dbReference type="RefSeq" id="WP_296937794.1">
    <property type="nucleotide sequence ID" value="NZ_LT599032.1"/>
</dbReference>
<organism evidence="7">
    <name type="scientific">uncultured Dysgonomonas sp</name>
    <dbReference type="NCBI Taxonomy" id="206096"/>
    <lineage>
        <taxon>Bacteria</taxon>
        <taxon>Pseudomonadati</taxon>
        <taxon>Bacteroidota</taxon>
        <taxon>Bacteroidia</taxon>
        <taxon>Bacteroidales</taxon>
        <taxon>Dysgonomonadaceae</taxon>
        <taxon>Dysgonomonas</taxon>
        <taxon>environmental samples</taxon>
    </lineage>
</organism>
<accession>A0A212ITJ3</accession>
<keyword evidence="3" id="KW-0731">Sigma factor</keyword>
<evidence type="ECO:0000313" key="7">
    <source>
        <dbReference type="EMBL" id="SBV90528.1"/>
    </source>
</evidence>
<dbReference type="AlphaFoldDB" id="A0A212ITJ3"/>
<dbReference type="InterPro" id="IPR007627">
    <property type="entry name" value="RNA_pol_sigma70_r2"/>
</dbReference>
<gene>
    <name evidence="7" type="ORF">KL86DYS1_10096</name>
</gene>
<proteinExistence type="inferred from homology"/>
<dbReference type="SUPFAM" id="SSF88946">
    <property type="entry name" value="Sigma2 domain of RNA polymerase sigma factors"/>
    <property type="match status" value="1"/>
</dbReference>
<dbReference type="GO" id="GO:0006352">
    <property type="term" value="P:DNA-templated transcription initiation"/>
    <property type="evidence" value="ECO:0007669"/>
    <property type="project" value="InterPro"/>
</dbReference>
<dbReference type="SUPFAM" id="SSF88659">
    <property type="entry name" value="Sigma3 and sigma4 domains of RNA polymerase sigma factors"/>
    <property type="match status" value="1"/>
</dbReference>
<dbReference type="CDD" id="cd06171">
    <property type="entry name" value="Sigma70_r4"/>
    <property type="match status" value="1"/>
</dbReference>
<evidence type="ECO:0000256" key="3">
    <source>
        <dbReference type="ARBA" id="ARBA00023082"/>
    </source>
</evidence>
<evidence type="ECO:0000259" key="5">
    <source>
        <dbReference type="Pfam" id="PF04542"/>
    </source>
</evidence>
<dbReference type="PANTHER" id="PTHR43133">
    <property type="entry name" value="RNA POLYMERASE ECF-TYPE SIGMA FACTO"/>
    <property type="match status" value="1"/>
</dbReference>
<comment type="similarity">
    <text evidence="1">Belongs to the sigma-70 factor family. ECF subfamily.</text>
</comment>
<dbReference type="InterPro" id="IPR014327">
    <property type="entry name" value="RNA_pol_sigma70_bacteroid"/>
</dbReference>
<dbReference type="EMBL" id="FLUM01000001">
    <property type="protein sequence ID" value="SBV90528.1"/>
    <property type="molecule type" value="Genomic_DNA"/>
</dbReference>
<dbReference type="GO" id="GO:0016987">
    <property type="term" value="F:sigma factor activity"/>
    <property type="evidence" value="ECO:0007669"/>
    <property type="project" value="UniProtKB-KW"/>
</dbReference>
<dbReference type="Gene3D" id="1.10.1740.10">
    <property type="match status" value="1"/>
</dbReference>
<dbReference type="Gene3D" id="1.10.10.10">
    <property type="entry name" value="Winged helix-like DNA-binding domain superfamily/Winged helix DNA-binding domain"/>
    <property type="match status" value="1"/>
</dbReference>
<name>A0A212ITJ3_9BACT</name>
<feature type="domain" description="RNA polymerase sigma-70 region 2" evidence="5">
    <location>
        <begin position="16"/>
        <end position="82"/>
    </location>
</feature>
<dbReference type="PANTHER" id="PTHR43133:SF46">
    <property type="entry name" value="RNA POLYMERASE SIGMA-70 FACTOR ECF SUBFAMILY"/>
    <property type="match status" value="1"/>
</dbReference>
<dbReference type="InterPro" id="IPR036388">
    <property type="entry name" value="WH-like_DNA-bd_sf"/>
</dbReference>
<dbReference type="GO" id="GO:0003677">
    <property type="term" value="F:DNA binding"/>
    <property type="evidence" value="ECO:0007669"/>
    <property type="project" value="InterPro"/>
</dbReference>